<keyword evidence="1" id="KW-0472">Membrane</keyword>
<proteinExistence type="predicted"/>
<keyword evidence="1" id="KW-1133">Transmembrane helix</keyword>
<comment type="caution">
    <text evidence="2">The sequence shown here is derived from an EMBL/GenBank/DDBJ whole genome shotgun (WGS) entry which is preliminary data.</text>
</comment>
<protein>
    <submittedName>
        <fullName evidence="2">Uncharacterized protein</fullName>
    </submittedName>
</protein>
<dbReference type="EMBL" id="PGOL01005256">
    <property type="protein sequence ID" value="PKI35547.1"/>
    <property type="molecule type" value="Genomic_DNA"/>
</dbReference>
<dbReference type="AlphaFoldDB" id="A0A2I0HV19"/>
<reference evidence="2 3" key="1">
    <citation type="submission" date="2017-11" db="EMBL/GenBank/DDBJ databases">
        <title>De-novo sequencing of pomegranate (Punica granatum L.) genome.</title>
        <authorList>
            <person name="Akparov Z."/>
            <person name="Amiraslanov A."/>
            <person name="Hajiyeva S."/>
            <person name="Abbasov M."/>
            <person name="Kaur K."/>
            <person name="Hamwieh A."/>
            <person name="Solovyev V."/>
            <person name="Salamov A."/>
            <person name="Braich B."/>
            <person name="Kosarev P."/>
            <person name="Mahmoud A."/>
            <person name="Hajiyev E."/>
            <person name="Babayeva S."/>
            <person name="Izzatullayeva V."/>
            <person name="Mammadov A."/>
            <person name="Mammadov A."/>
            <person name="Sharifova S."/>
            <person name="Ojaghi J."/>
            <person name="Eynullazada K."/>
            <person name="Bayramov B."/>
            <person name="Abdulazimova A."/>
            <person name="Shahmuradov I."/>
        </authorList>
    </citation>
    <scope>NUCLEOTIDE SEQUENCE [LARGE SCALE GENOMIC DNA]</scope>
    <source>
        <strain evidence="3">cv. AG2017</strain>
        <tissue evidence="2">Leaf</tissue>
    </source>
</reference>
<keyword evidence="1" id="KW-0812">Transmembrane</keyword>
<name>A0A2I0HV19_PUNGR</name>
<keyword evidence="3" id="KW-1185">Reference proteome</keyword>
<feature type="transmembrane region" description="Helical" evidence="1">
    <location>
        <begin position="20"/>
        <end position="49"/>
    </location>
</feature>
<sequence length="146" mass="16406">MEEDEDSKWWIQFDWEVVLIGYGSGLIFGVVIGAAFLSEGQGHFAAILMKMQGHRTRWRTTAQDGSYHDYSMAIINKGLKLYYAKILDAFISVGGIKPAFDKINRSSFHGNEGLCEVAILRIREESKMEPAGTPTPEEGENLGLWF</sequence>
<dbReference type="Proteomes" id="UP000233551">
    <property type="component" value="Unassembled WGS sequence"/>
</dbReference>
<evidence type="ECO:0000313" key="2">
    <source>
        <dbReference type="EMBL" id="PKI35547.1"/>
    </source>
</evidence>
<organism evidence="2 3">
    <name type="scientific">Punica granatum</name>
    <name type="common">Pomegranate</name>
    <dbReference type="NCBI Taxonomy" id="22663"/>
    <lineage>
        <taxon>Eukaryota</taxon>
        <taxon>Viridiplantae</taxon>
        <taxon>Streptophyta</taxon>
        <taxon>Embryophyta</taxon>
        <taxon>Tracheophyta</taxon>
        <taxon>Spermatophyta</taxon>
        <taxon>Magnoliopsida</taxon>
        <taxon>eudicotyledons</taxon>
        <taxon>Gunneridae</taxon>
        <taxon>Pentapetalae</taxon>
        <taxon>rosids</taxon>
        <taxon>malvids</taxon>
        <taxon>Myrtales</taxon>
        <taxon>Lythraceae</taxon>
        <taxon>Punica</taxon>
    </lineage>
</organism>
<evidence type="ECO:0000313" key="3">
    <source>
        <dbReference type="Proteomes" id="UP000233551"/>
    </source>
</evidence>
<evidence type="ECO:0000256" key="1">
    <source>
        <dbReference type="SAM" id="Phobius"/>
    </source>
</evidence>
<gene>
    <name evidence="2" type="ORF">CRG98_044001</name>
</gene>
<accession>A0A2I0HV19</accession>